<organism evidence="2 3">
    <name type="scientific">Mycolicibacter heraklionensis</name>
    <dbReference type="NCBI Taxonomy" id="512402"/>
    <lineage>
        <taxon>Bacteria</taxon>
        <taxon>Bacillati</taxon>
        <taxon>Actinomycetota</taxon>
        <taxon>Actinomycetes</taxon>
        <taxon>Mycobacteriales</taxon>
        <taxon>Mycobacteriaceae</taxon>
        <taxon>Mycolicibacter</taxon>
    </lineage>
</organism>
<evidence type="ECO:0000313" key="2">
    <source>
        <dbReference type="EMBL" id="QZA09188.1"/>
    </source>
</evidence>
<dbReference type="Gene3D" id="3.40.50.1820">
    <property type="entry name" value="alpha/beta hydrolase"/>
    <property type="match status" value="1"/>
</dbReference>
<evidence type="ECO:0000259" key="1">
    <source>
        <dbReference type="Pfam" id="PF12697"/>
    </source>
</evidence>
<dbReference type="AlphaFoldDB" id="A0A9X7WJC2"/>
<dbReference type="InterPro" id="IPR000073">
    <property type="entry name" value="AB_hydrolase_1"/>
</dbReference>
<dbReference type="InterPro" id="IPR029058">
    <property type="entry name" value="AB_hydrolase_fold"/>
</dbReference>
<keyword evidence="2" id="KW-0378">Hydrolase</keyword>
<dbReference type="InterPro" id="IPR050266">
    <property type="entry name" value="AB_hydrolase_sf"/>
</dbReference>
<dbReference type="Pfam" id="PF12697">
    <property type="entry name" value="Abhydrolase_6"/>
    <property type="match status" value="1"/>
</dbReference>
<accession>A0A9X7WJC2</accession>
<feature type="domain" description="AB hydrolase-1" evidence="1">
    <location>
        <begin position="56"/>
        <end position="283"/>
    </location>
</feature>
<sequence>MANRSPFRRAREREQFIANYDEVMRGWPVPFTECMVETAYGQTHTVVCGEPSAPPLVLLHGASATSAMWRPVIAALSAQYRCYCLDTITDTSKSVLTSEISSPDDYVDWLRQVFDALGLTNARVVGLSYGGWLAAQLGLRAPELVSHLVLLTPAGTLAPLTIQFYVRMMTPILLRSPARVRAAVQWLASTPDACSDPTVKLIVVSMLTSRPFRRPVLPSVLTDAELRRLTMPVTVVIGDRDVIYRGGPVATLARARRLIPQVSTRSMPGANHMLTVDCPDELITELTRALA</sequence>
<dbReference type="Proteomes" id="UP000825008">
    <property type="component" value="Chromosome"/>
</dbReference>
<protein>
    <submittedName>
        <fullName evidence="2">Alpha/beta hydrolase</fullName>
    </submittedName>
</protein>
<evidence type="ECO:0000313" key="3">
    <source>
        <dbReference type="Proteomes" id="UP000825008"/>
    </source>
</evidence>
<dbReference type="RefSeq" id="WP_220696168.1">
    <property type="nucleotide sequence ID" value="NZ_CP080997.1"/>
</dbReference>
<dbReference type="GO" id="GO:0016787">
    <property type="term" value="F:hydrolase activity"/>
    <property type="evidence" value="ECO:0007669"/>
    <property type="project" value="UniProtKB-KW"/>
</dbReference>
<reference evidence="2" key="1">
    <citation type="submission" date="2021-08" db="EMBL/GenBank/DDBJ databases">
        <title>Whole genome sequencing of non-tuberculosis mycobacteria type-strains.</title>
        <authorList>
            <person name="Igarashi Y."/>
            <person name="Osugi A."/>
            <person name="Mitarai S."/>
        </authorList>
    </citation>
    <scope>NUCLEOTIDE SEQUENCE</scope>
    <source>
        <strain evidence="2">JCM 30995</strain>
    </source>
</reference>
<dbReference type="SUPFAM" id="SSF53474">
    <property type="entry name" value="alpha/beta-Hydrolases"/>
    <property type="match status" value="1"/>
</dbReference>
<name>A0A9X7WJC2_9MYCO</name>
<dbReference type="KEGG" id="mher:K3U94_08065"/>
<proteinExistence type="predicted"/>
<gene>
    <name evidence="2" type="ORF">K3U94_08065</name>
</gene>
<dbReference type="EMBL" id="CP080997">
    <property type="protein sequence ID" value="QZA09188.1"/>
    <property type="molecule type" value="Genomic_DNA"/>
</dbReference>
<dbReference type="PANTHER" id="PTHR43798">
    <property type="entry name" value="MONOACYLGLYCEROL LIPASE"/>
    <property type="match status" value="1"/>
</dbReference>